<keyword evidence="16" id="KW-0325">Glycoprotein</keyword>
<evidence type="ECO:0000313" key="25">
    <source>
        <dbReference type="EMBL" id="EDW70126.1"/>
    </source>
</evidence>
<evidence type="ECO:0000256" key="10">
    <source>
        <dbReference type="ARBA" id="ARBA00022723"/>
    </source>
</evidence>
<proteinExistence type="inferred from homology"/>
<dbReference type="FunCoup" id="B4LEF0">
    <property type="interactions" value="29"/>
</dbReference>
<dbReference type="OrthoDB" id="414175at2759"/>
<sequence length="339" mass="39180">MFRNVLCLVLGLIVGMQLTELWDYLMLTGDEYESTAIAVDTAAPTPLAEATLADRLYHETRVLCLVLTMPTQHKTKAAKVMSTWGARCNKLIFLSSQDDVELGAVNLNVTESRDNLYAKVRAGLAYAYEHYVEDYDWFLKADDDTYVVMENLRLFLYPYDPEAAVFFGHRFRTTYPHGYMSGGAGYVLSRDALRRLNLFALNNTKFCPLNTNAEDRQIGHCLLNVGVVAGDSRDELGRERFLPLHPRHLMPRIQSGTWLDKYYYFKPNLSDCCSDSGISFHYTKMYDYDMYEFFLYHLRIFGLPKTPSVLPQRLDYKQMEEKLQYWDQQISDNTAPIDD</sequence>
<evidence type="ECO:0000256" key="21">
    <source>
        <dbReference type="ARBA" id="ARBA00043065"/>
    </source>
</evidence>
<evidence type="ECO:0000256" key="14">
    <source>
        <dbReference type="ARBA" id="ARBA00023136"/>
    </source>
</evidence>
<evidence type="ECO:0000256" key="9">
    <source>
        <dbReference type="ARBA" id="ARBA00022692"/>
    </source>
</evidence>
<dbReference type="EC" id="2.4.1.122" evidence="6"/>
<dbReference type="InParanoid" id="B4LEF0"/>
<evidence type="ECO:0000256" key="12">
    <source>
        <dbReference type="ARBA" id="ARBA00022968"/>
    </source>
</evidence>
<dbReference type="GO" id="GO:0000166">
    <property type="term" value="F:nucleotide binding"/>
    <property type="evidence" value="ECO:0007669"/>
    <property type="project" value="UniProtKB-KW"/>
</dbReference>
<evidence type="ECO:0000259" key="24">
    <source>
        <dbReference type="Pfam" id="PF02434"/>
    </source>
</evidence>
<keyword evidence="26" id="KW-1185">Reference proteome</keyword>
<dbReference type="UniPathway" id="UPA00378"/>
<keyword evidence="10" id="KW-0479">Metal-binding</keyword>
<feature type="domain" description="Fringe-like glycosyltransferase" evidence="24">
    <location>
        <begin position="65"/>
        <end position="224"/>
    </location>
</feature>
<feature type="signal peptide" evidence="23">
    <location>
        <begin position="1"/>
        <end position="21"/>
    </location>
</feature>
<dbReference type="HOGENOM" id="CLU_035857_0_0_1"/>
<dbReference type="SUPFAM" id="SSF53448">
    <property type="entry name" value="Nucleotide-diphospho-sugar transferases"/>
    <property type="match status" value="1"/>
</dbReference>
<dbReference type="GO" id="GO:0030145">
    <property type="term" value="F:manganese ion binding"/>
    <property type="evidence" value="ECO:0007669"/>
    <property type="project" value="UniProtKB-ARBA"/>
</dbReference>
<comment type="cofactor">
    <cofactor evidence="1">
        <name>Mn(2+)</name>
        <dbReference type="ChEBI" id="CHEBI:29035"/>
    </cofactor>
</comment>
<protein>
    <recommendedName>
        <fullName evidence="18">Glycoprotein-N-acetylgalactosamine 3-beta-galactosyltransferase 1</fullName>
        <ecNumber evidence="6">2.4.1.122</ecNumber>
    </recommendedName>
    <alternativeName>
        <fullName evidence="20">Core 1 O-glycan T-synthase</fullName>
    </alternativeName>
    <alternativeName>
        <fullName evidence="21">Core 1 UDP-galactose:N-acetylgalactosamine-alpha-R beta 1,3-galactosyltransferase 1</fullName>
    </alternativeName>
    <alternativeName>
        <fullName evidence="19">Core 1 beta1,3-galactosyltransferase 1</fullName>
    </alternativeName>
</protein>
<evidence type="ECO:0000256" key="7">
    <source>
        <dbReference type="ARBA" id="ARBA00022676"/>
    </source>
</evidence>
<evidence type="ECO:0000256" key="13">
    <source>
        <dbReference type="ARBA" id="ARBA00022989"/>
    </source>
</evidence>
<dbReference type="OMA" id="ISFHYTK"/>
<keyword evidence="8 25" id="KW-0808">Transferase</keyword>
<dbReference type="AlphaFoldDB" id="B4LEF0"/>
<comment type="similarity">
    <text evidence="4">Belongs to the glycosyltransferase 31 family. Beta3-Gal-T subfamily.</text>
</comment>
<evidence type="ECO:0000256" key="8">
    <source>
        <dbReference type="ARBA" id="ARBA00022679"/>
    </source>
</evidence>
<dbReference type="Pfam" id="PF02434">
    <property type="entry name" value="Fringe"/>
    <property type="match status" value="1"/>
</dbReference>
<dbReference type="InterPro" id="IPR026050">
    <property type="entry name" value="C1GALT1/C1GALT1_chp1"/>
</dbReference>
<dbReference type="Proteomes" id="UP000008792">
    <property type="component" value="Unassembled WGS sequence"/>
</dbReference>
<evidence type="ECO:0000313" key="26">
    <source>
        <dbReference type="Proteomes" id="UP000008792"/>
    </source>
</evidence>
<keyword evidence="15" id="KW-1015">Disulfide bond</keyword>
<feature type="chain" id="PRO_5002812453" description="Glycoprotein-N-acetylgalactosamine 3-beta-galactosyltransferase 1" evidence="23">
    <location>
        <begin position="22"/>
        <end position="339"/>
    </location>
</feature>
<comment type="subcellular location">
    <subcellularLocation>
        <location evidence="2">Membrane</location>
        <topology evidence="2">Single-pass type II membrane protein</topology>
    </subcellularLocation>
</comment>
<evidence type="ECO:0000256" key="1">
    <source>
        <dbReference type="ARBA" id="ARBA00001936"/>
    </source>
</evidence>
<keyword evidence="17" id="KW-0464">Manganese</keyword>
<evidence type="ECO:0000256" key="3">
    <source>
        <dbReference type="ARBA" id="ARBA00004922"/>
    </source>
</evidence>
<accession>B4LEF0</accession>
<keyword evidence="13" id="KW-1133">Transmembrane helix</keyword>
<reference evidence="25 26" key="1">
    <citation type="journal article" date="2007" name="Nature">
        <title>Evolution of genes and genomes on the Drosophila phylogeny.</title>
        <authorList>
            <consortium name="Drosophila 12 Genomes Consortium"/>
            <person name="Clark A.G."/>
            <person name="Eisen M.B."/>
            <person name="Smith D.R."/>
            <person name="Bergman C.M."/>
            <person name="Oliver B."/>
            <person name="Markow T.A."/>
            <person name="Kaufman T.C."/>
            <person name="Kellis M."/>
            <person name="Gelbart W."/>
            <person name="Iyer V.N."/>
            <person name="Pollard D.A."/>
            <person name="Sackton T.B."/>
            <person name="Larracuente A.M."/>
            <person name="Singh N.D."/>
            <person name="Abad J.P."/>
            <person name="Abt D.N."/>
            <person name="Adryan B."/>
            <person name="Aguade M."/>
            <person name="Akashi H."/>
            <person name="Anderson W.W."/>
            <person name="Aquadro C.F."/>
            <person name="Ardell D.H."/>
            <person name="Arguello R."/>
            <person name="Artieri C.G."/>
            <person name="Barbash D.A."/>
            <person name="Barker D."/>
            <person name="Barsanti P."/>
            <person name="Batterham P."/>
            <person name="Batzoglou S."/>
            <person name="Begun D."/>
            <person name="Bhutkar A."/>
            <person name="Blanco E."/>
            <person name="Bosak S.A."/>
            <person name="Bradley R.K."/>
            <person name="Brand A.D."/>
            <person name="Brent M.R."/>
            <person name="Brooks A.N."/>
            <person name="Brown R.H."/>
            <person name="Butlin R.K."/>
            <person name="Caggese C."/>
            <person name="Calvi B.R."/>
            <person name="Bernardo de Carvalho A."/>
            <person name="Caspi A."/>
            <person name="Castrezana S."/>
            <person name="Celniker S.E."/>
            <person name="Chang J.L."/>
            <person name="Chapple C."/>
            <person name="Chatterji S."/>
            <person name="Chinwalla A."/>
            <person name="Civetta A."/>
            <person name="Clifton S.W."/>
            <person name="Comeron J.M."/>
            <person name="Costello J.C."/>
            <person name="Coyne J.A."/>
            <person name="Daub J."/>
            <person name="David R.G."/>
            <person name="Delcher A.L."/>
            <person name="Delehaunty K."/>
            <person name="Do C.B."/>
            <person name="Ebling H."/>
            <person name="Edwards K."/>
            <person name="Eickbush T."/>
            <person name="Evans J.D."/>
            <person name="Filipski A."/>
            <person name="Findeiss S."/>
            <person name="Freyhult E."/>
            <person name="Fulton L."/>
            <person name="Fulton R."/>
            <person name="Garcia A.C."/>
            <person name="Gardiner A."/>
            <person name="Garfield D.A."/>
            <person name="Garvin B.E."/>
            <person name="Gibson G."/>
            <person name="Gilbert D."/>
            <person name="Gnerre S."/>
            <person name="Godfrey J."/>
            <person name="Good R."/>
            <person name="Gotea V."/>
            <person name="Gravely B."/>
            <person name="Greenberg A.J."/>
            <person name="Griffiths-Jones S."/>
            <person name="Gross S."/>
            <person name="Guigo R."/>
            <person name="Gustafson E.A."/>
            <person name="Haerty W."/>
            <person name="Hahn M.W."/>
            <person name="Halligan D.L."/>
            <person name="Halpern A.L."/>
            <person name="Halter G.M."/>
            <person name="Han M.V."/>
            <person name="Heger A."/>
            <person name="Hillier L."/>
            <person name="Hinrichs A.S."/>
            <person name="Holmes I."/>
            <person name="Hoskins R.A."/>
            <person name="Hubisz M.J."/>
            <person name="Hultmark D."/>
            <person name="Huntley M.A."/>
            <person name="Jaffe D.B."/>
            <person name="Jagadeeshan S."/>
            <person name="Jeck W.R."/>
            <person name="Johnson J."/>
            <person name="Jones C.D."/>
            <person name="Jordan W.C."/>
            <person name="Karpen G.H."/>
            <person name="Kataoka E."/>
            <person name="Keightley P.D."/>
            <person name="Kheradpour P."/>
            <person name="Kirkness E.F."/>
            <person name="Koerich L.B."/>
            <person name="Kristiansen K."/>
            <person name="Kudrna D."/>
            <person name="Kulathinal R.J."/>
            <person name="Kumar S."/>
            <person name="Kwok R."/>
            <person name="Lander E."/>
            <person name="Langley C.H."/>
            <person name="Lapoint R."/>
            <person name="Lazzaro B.P."/>
            <person name="Lee S.J."/>
            <person name="Levesque L."/>
            <person name="Li R."/>
            <person name="Lin C.F."/>
            <person name="Lin M.F."/>
            <person name="Lindblad-Toh K."/>
            <person name="Llopart A."/>
            <person name="Long M."/>
            <person name="Low L."/>
            <person name="Lozovsky E."/>
            <person name="Lu J."/>
            <person name="Luo M."/>
            <person name="Machado C.A."/>
            <person name="Makalowski W."/>
            <person name="Marzo M."/>
            <person name="Matsuda M."/>
            <person name="Matzkin L."/>
            <person name="McAllister B."/>
            <person name="McBride C.S."/>
            <person name="McKernan B."/>
            <person name="McKernan K."/>
            <person name="Mendez-Lago M."/>
            <person name="Minx P."/>
            <person name="Mollenhauer M.U."/>
            <person name="Montooth K."/>
            <person name="Mount S.M."/>
            <person name="Mu X."/>
            <person name="Myers E."/>
            <person name="Negre B."/>
            <person name="Newfeld S."/>
            <person name="Nielsen R."/>
            <person name="Noor M.A."/>
            <person name="O'Grady P."/>
            <person name="Pachter L."/>
            <person name="Papaceit M."/>
            <person name="Parisi M.J."/>
            <person name="Parisi M."/>
            <person name="Parts L."/>
            <person name="Pedersen J.S."/>
            <person name="Pesole G."/>
            <person name="Phillippy A.M."/>
            <person name="Ponting C.P."/>
            <person name="Pop M."/>
            <person name="Porcelli D."/>
            <person name="Powell J.R."/>
            <person name="Prohaska S."/>
            <person name="Pruitt K."/>
            <person name="Puig M."/>
            <person name="Quesneville H."/>
            <person name="Ram K.R."/>
            <person name="Rand D."/>
            <person name="Rasmussen M.D."/>
            <person name="Reed L.K."/>
            <person name="Reenan R."/>
            <person name="Reily A."/>
            <person name="Remington K.A."/>
            <person name="Rieger T.T."/>
            <person name="Ritchie M.G."/>
            <person name="Robin C."/>
            <person name="Rogers Y.H."/>
            <person name="Rohde C."/>
            <person name="Rozas J."/>
            <person name="Rubenfield M.J."/>
            <person name="Ruiz A."/>
            <person name="Russo S."/>
            <person name="Salzberg S.L."/>
            <person name="Sanchez-Gracia A."/>
            <person name="Saranga D.J."/>
            <person name="Sato H."/>
            <person name="Schaeffer S.W."/>
            <person name="Schatz M.C."/>
            <person name="Schlenke T."/>
            <person name="Schwartz R."/>
            <person name="Segarra C."/>
            <person name="Singh R.S."/>
            <person name="Sirot L."/>
            <person name="Sirota M."/>
            <person name="Sisneros N.B."/>
            <person name="Smith C.D."/>
            <person name="Smith T.F."/>
            <person name="Spieth J."/>
            <person name="Stage D.E."/>
            <person name="Stark A."/>
            <person name="Stephan W."/>
            <person name="Strausberg R.L."/>
            <person name="Strempel S."/>
            <person name="Sturgill D."/>
            <person name="Sutton G."/>
            <person name="Sutton G.G."/>
            <person name="Tao W."/>
            <person name="Teichmann S."/>
            <person name="Tobari Y.N."/>
            <person name="Tomimura Y."/>
            <person name="Tsolas J.M."/>
            <person name="Valente V.L."/>
            <person name="Venter E."/>
            <person name="Venter J.C."/>
            <person name="Vicario S."/>
            <person name="Vieira F.G."/>
            <person name="Vilella A.J."/>
            <person name="Villasante A."/>
            <person name="Walenz B."/>
            <person name="Wang J."/>
            <person name="Wasserman M."/>
            <person name="Watts T."/>
            <person name="Wilson D."/>
            <person name="Wilson R.K."/>
            <person name="Wing R.A."/>
            <person name="Wolfner M.F."/>
            <person name="Wong A."/>
            <person name="Wong G.K."/>
            <person name="Wu C.I."/>
            <person name="Wu G."/>
            <person name="Yamamoto D."/>
            <person name="Yang H.P."/>
            <person name="Yang S.P."/>
            <person name="Yorke J.A."/>
            <person name="Yoshida K."/>
            <person name="Zdobnov E."/>
            <person name="Zhang P."/>
            <person name="Zhang Y."/>
            <person name="Zimin A.V."/>
            <person name="Baldwin J."/>
            <person name="Abdouelleil A."/>
            <person name="Abdulkadir J."/>
            <person name="Abebe A."/>
            <person name="Abera B."/>
            <person name="Abreu J."/>
            <person name="Acer S.C."/>
            <person name="Aftuck L."/>
            <person name="Alexander A."/>
            <person name="An P."/>
            <person name="Anderson E."/>
            <person name="Anderson S."/>
            <person name="Arachi H."/>
            <person name="Azer M."/>
            <person name="Bachantsang P."/>
            <person name="Barry A."/>
            <person name="Bayul T."/>
            <person name="Berlin A."/>
            <person name="Bessette D."/>
            <person name="Bloom T."/>
            <person name="Blye J."/>
            <person name="Boguslavskiy L."/>
            <person name="Bonnet C."/>
            <person name="Boukhgalter B."/>
            <person name="Bourzgui I."/>
            <person name="Brown A."/>
            <person name="Cahill P."/>
            <person name="Channer S."/>
            <person name="Cheshatsang Y."/>
            <person name="Chuda L."/>
            <person name="Citroen M."/>
            <person name="Collymore A."/>
            <person name="Cooke P."/>
            <person name="Costello M."/>
            <person name="D'Aco K."/>
            <person name="Daza R."/>
            <person name="De Haan G."/>
            <person name="DeGray S."/>
            <person name="DeMaso C."/>
            <person name="Dhargay N."/>
            <person name="Dooley K."/>
            <person name="Dooley E."/>
            <person name="Doricent M."/>
            <person name="Dorje P."/>
            <person name="Dorjee K."/>
            <person name="Dupes A."/>
            <person name="Elong R."/>
            <person name="Falk J."/>
            <person name="Farina A."/>
            <person name="Faro S."/>
            <person name="Ferguson D."/>
            <person name="Fisher S."/>
            <person name="Foley C.D."/>
            <person name="Franke A."/>
            <person name="Friedrich D."/>
            <person name="Gadbois L."/>
            <person name="Gearin G."/>
            <person name="Gearin C.R."/>
            <person name="Giannoukos G."/>
            <person name="Goode T."/>
            <person name="Graham J."/>
            <person name="Grandbois E."/>
            <person name="Grewal S."/>
            <person name="Gyaltsen K."/>
            <person name="Hafez N."/>
            <person name="Hagos B."/>
            <person name="Hall J."/>
            <person name="Henson C."/>
            <person name="Hollinger A."/>
            <person name="Honan T."/>
            <person name="Huard M.D."/>
            <person name="Hughes L."/>
            <person name="Hurhula B."/>
            <person name="Husby M.E."/>
            <person name="Kamat A."/>
            <person name="Kanga B."/>
            <person name="Kashin S."/>
            <person name="Khazanovich D."/>
            <person name="Kisner P."/>
            <person name="Lance K."/>
            <person name="Lara M."/>
            <person name="Lee W."/>
            <person name="Lennon N."/>
            <person name="Letendre F."/>
            <person name="LeVine R."/>
            <person name="Lipovsky A."/>
            <person name="Liu X."/>
            <person name="Liu J."/>
            <person name="Liu S."/>
            <person name="Lokyitsang T."/>
            <person name="Lokyitsang Y."/>
            <person name="Lubonja R."/>
            <person name="Lui A."/>
            <person name="MacDonald P."/>
            <person name="Magnisalis V."/>
            <person name="Maru K."/>
            <person name="Matthews C."/>
            <person name="McCusker W."/>
            <person name="McDonough S."/>
            <person name="Mehta T."/>
            <person name="Meldrim J."/>
            <person name="Meneus L."/>
            <person name="Mihai O."/>
            <person name="Mihalev A."/>
            <person name="Mihova T."/>
            <person name="Mittelman R."/>
            <person name="Mlenga V."/>
            <person name="Montmayeur A."/>
            <person name="Mulrain L."/>
            <person name="Navidi A."/>
            <person name="Naylor J."/>
            <person name="Negash T."/>
            <person name="Nguyen T."/>
            <person name="Nguyen N."/>
            <person name="Nicol R."/>
            <person name="Norbu C."/>
            <person name="Norbu N."/>
            <person name="Novod N."/>
            <person name="O'Neill B."/>
            <person name="Osman S."/>
            <person name="Markiewicz E."/>
            <person name="Oyono O.L."/>
            <person name="Patti C."/>
            <person name="Phunkhang P."/>
            <person name="Pierre F."/>
            <person name="Priest M."/>
            <person name="Raghuraman S."/>
            <person name="Rege F."/>
            <person name="Reyes R."/>
            <person name="Rise C."/>
            <person name="Rogov P."/>
            <person name="Ross K."/>
            <person name="Ryan E."/>
            <person name="Settipalli S."/>
            <person name="Shea T."/>
            <person name="Sherpa N."/>
            <person name="Shi L."/>
            <person name="Shih D."/>
            <person name="Sparrow T."/>
            <person name="Spaulding J."/>
            <person name="Stalker J."/>
            <person name="Stange-Thomann N."/>
            <person name="Stavropoulos S."/>
            <person name="Stone C."/>
            <person name="Strader C."/>
            <person name="Tesfaye S."/>
            <person name="Thomson T."/>
            <person name="Thoulutsang Y."/>
            <person name="Thoulutsang D."/>
            <person name="Topham K."/>
            <person name="Topping I."/>
            <person name="Tsamla T."/>
            <person name="Vassiliev H."/>
            <person name="Vo A."/>
            <person name="Wangchuk T."/>
            <person name="Wangdi T."/>
            <person name="Weiand M."/>
            <person name="Wilkinson J."/>
            <person name="Wilson A."/>
            <person name="Yadav S."/>
            <person name="Young G."/>
            <person name="Yu Q."/>
            <person name="Zembek L."/>
            <person name="Zhong D."/>
            <person name="Zimmer A."/>
            <person name="Zwirko Z."/>
            <person name="Jaffe D.B."/>
            <person name="Alvarez P."/>
            <person name="Brockman W."/>
            <person name="Butler J."/>
            <person name="Chin C."/>
            <person name="Gnerre S."/>
            <person name="Grabherr M."/>
            <person name="Kleber M."/>
            <person name="Mauceli E."/>
            <person name="MacCallum I."/>
        </authorList>
    </citation>
    <scope>NUCLEOTIDE SEQUENCE [LARGE SCALE GENOMIC DNA]</scope>
    <source>
        <strain evidence="26">Tucson 15010-1051.87</strain>
    </source>
</reference>
<dbReference type="Gene3D" id="3.90.550.50">
    <property type="match status" value="1"/>
</dbReference>
<dbReference type="eggNOG" id="KOG2246">
    <property type="taxonomic scope" value="Eukaryota"/>
</dbReference>
<evidence type="ECO:0000256" key="11">
    <source>
        <dbReference type="ARBA" id="ARBA00022741"/>
    </source>
</evidence>
<keyword evidence="9" id="KW-0812">Transmembrane</keyword>
<dbReference type="GO" id="GO:0016020">
    <property type="term" value="C:membrane"/>
    <property type="evidence" value="ECO:0007669"/>
    <property type="project" value="UniProtKB-SubCell"/>
</dbReference>
<comment type="pathway">
    <text evidence="3">Protein modification; protein glycosylation.</text>
</comment>
<keyword evidence="14" id="KW-0472">Membrane</keyword>
<dbReference type="GO" id="GO:0016263">
    <property type="term" value="F:glycoprotein-N-acetylgalactosamine 3-beta-galactosyltransferase activity"/>
    <property type="evidence" value="ECO:0007669"/>
    <property type="project" value="UniProtKB-EC"/>
</dbReference>
<dbReference type="InterPro" id="IPR029044">
    <property type="entry name" value="Nucleotide-diphossugar_trans"/>
</dbReference>
<evidence type="ECO:0000256" key="4">
    <source>
        <dbReference type="ARBA" id="ARBA00006462"/>
    </source>
</evidence>
<comment type="function">
    <text evidence="22">Glycosyltransferase that generates the core 1 O-glycan Gal-beta1-3GalNAc-alpha1-Ser/Thr (T antigen), which is a precursor for many extended O-glycans in glycoproteins.</text>
</comment>
<evidence type="ECO:0000256" key="18">
    <source>
        <dbReference type="ARBA" id="ARBA00040898"/>
    </source>
</evidence>
<dbReference type="KEGG" id="dvi:6623464"/>
<evidence type="ECO:0000256" key="15">
    <source>
        <dbReference type="ARBA" id="ARBA00023157"/>
    </source>
</evidence>
<keyword evidence="23" id="KW-0732">Signal</keyword>
<evidence type="ECO:0000256" key="19">
    <source>
        <dbReference type="ARBA" id="ARBA00041226"/>
    </source>
</evidence>
<name>B4LEF0_DROVI</name>
<evidence type="ECO:0000256" key="16">
    <source>
        <dbReference type="ARBA" id="ARBA00023180"/>
    </source>
</evidence>
<dbReference type="PANTHER" id="PTHR23033:SF14">
    <property type="entry name" value="GLYCOPROTEIN-N-ACETYLGALACTOSAMINE 3-BETA-GALACTOSYLTRANSFERASE 1-RELATED"/>
    <property type="match status" value="1"/>
</dbReference>
<comment type="subunit">
    <text evidence="5">Homodimer; disulfide-linked.</text>
</comment>
<keyword evidence="12" id="KW-0735">Signal-anchor</keyword>
<gene>
    <name evidence="25" type="primary">Dvir\GJ13625</name>
    <name evidence="25" type="ORF">Dvir_GJ13625</name>
</gene>
<dbReference type="STRING" id="7244.B4LEF0"/>
<dbReference type="FunFam" id="3.90.550.50:FF:000017">
    <property type="entry name" value="Glycoprotein-N-acetylgalactosamine 3-beta-galactosyltransferase 1"/>
    <property type="match status" value="1"/>
</dbReference>
<dbReference type="PANTHER" id="PTHR23033">
    <property type="entry name" value="BETA1,3-GALACTOSYLTRANSFERASE"/>
    <property type="match status" value="1"/>
</dbReference>
<dbReference type="InterPro" id="IPR003378">
    <property type="entry name" value="Fringe-like_glycosylTrfase"/>
</dbReference>
<evidence type="ECO:0000256" key="2">
    <source>
        <dbReference type="ARBA" id="ARBA00004606"/>
    </source>
</evidence>
<dbReference type="EMBL" id="CH940647">
    <property type="protein sequence ID" value="EDW70126.1"/>
    <property type="molecule type" value="Genomic_DNA"/>
</dbReference>
<dbReference type="PhylomeDB" id="B4LEF0"/>
<keyword evidence="11" id="KW-0547">Nucleotide-binding</keyword>
<keyword evidence="7 25" id="KW-0328">Glycosyltransferase</keyword>
<evidence type="ECO:0000256" key="5">
    <source>
        <dbReference type="ARBA" id="ARBA00011748"/>
    </source>
</evidence>
<evidence type="ECO:0000256" key="20">
    <source>
        <dbReference type="ARBA" id="ARBA00042009"/>
    </source>
</evidence>
<evidence type="ECO:0000256" key="17">
    <source>
        <dbReference type="ARBA" id="ARBA00023211"/>
    </source>
</evidence>
<evidence type="ECO:0000256" key="22">
    <source>
        <dbReference type="ARBA" id="ARBA00059245"/>
    </source>
</evidence>
<organism evidence="25 26">
    <name type="scientific">Drosophila virilis</name>
    <name type="common">Fruit fly</name>
    <dbReference type="NCBI Taxonomy" id="7244"/>
    <lineage>
        <taxon>Eukaryota</taxon>
        <taxon>Metazoa</taxon>
        <taxon>Ecdysozoa</taxon>
        <taxon>Arthropoda</taxon>
        <taxon>Hexapoda</taxon>
        <taxon>Insecta</taxon>
        <taxon>Pterygota</taxon>
        <taxon>Neoptera</taxon>
        <taxon>Endopterygota</taxon>
        <taxon>Diptera</taxon>
        <taxon>Brachycera</taxon>
        <taxon>Muscomorpha</taxon>
        <taxon>Ephydroidea</taxon>
        <taxon>Drosophilidae</taxon>
        <taxon>Drosophila</taxon>
    </lineage>
</organism>
<evidence type="ECO:0000256" key="23">
    <source>
        <dbReference type="SAM" id="SignalP"/>
    </source>
</evidence>
<evidence type="ECO:0000256" key="6">
    <source>
        <dbReference type="ARBA" id="ARBA00012557"/>
    </source>
</evidence>